<dbReference type="SUPFAM" id="SSF49384">
    <property type="entry name" value="Carbohydrate-binding domain"/>
    <property type="match status" value="1"/>
</dbReference>
<feature type="domain" description="F5/8 type C" evidence="2">
    <location>
        <begin position="1326"/>
        <end position="1399"/>
    </location>
</feature>
<proteinExistence type="predicted"/>
<dbReference type="SUPFAM" id="SSF51445">
    <property type="entry name" value="(Trans)glycosidases"/>
    <property type="match status" value="1"/>
</dbReference>
<dbReference type="RefSeq" id="WP_209856076.1">
    <property type="nucleotide sequence ID" value="NZ_JAGGKV010000013.1"/>
</dbReference>
<dbReference type="InterPro" id="IPR018247">
    <property type="entry name" value="EF_Hand_1_Ca_BS"/>
</dbReference>
<dbReference type="PROSITE" id="PS50022">
    <property type="entry name" value="FA58C_3"/>
    <property type="match status" value="2"/>
</dbReference>
<feature type="signal peptide" evidence="1">
    <location>
        <begin position="1"/>
        <end position="24"/>
    </location>
</feature>
<evidence type="ECO:0000313" key="4">
    <source>
        <dbReference type="Proteomes" id="UP001519344"/>
    </source>
</evidence>
<dbReference type="InterPro" id="IPR008964">
    <property type="entry name" value="Invasin/intimin_cell_adhesion"/>
</dbReference>
<dbReference type="Pfam" id="PF00963">
    <property type="entry name" value="Cohesin"/>
    <property type="match status" value="1"/>
</dbReference>
<evidence type="ECO:0000256" key="1">
    <source>
        <dbReference type="SAM" id="SignalP"/>
    </source>
</evidence>
<feature type="chain" id="PRO_5045284645" description="F5/8 type C domain-containing protein" evidence="1">
    <location>
        <begin position="25"/>
        <end position="1839"/>
    </location>
</feature>
<dbReference type="InterPro" id="IPR002105">
    <property type="entry name" value="Dockerin_1_rpt"/>
</dbReference>
<dbReference type="Gene3D" id="2.60.40.680">
    <property type="match status" value="1"/>
</dbReference>
<accession>A0ABS4I331</accession>
<dbReference type="InterPro" id="IPR055826">
    <property type="entry name" value="DUF7402"/>
</dbReference>
<organism evidence="3 4">
    <name type="scientific">Paenibacillus aceris</name>
    <dbReference type="NCBI Taxonomy" id="869555"/>
    <lineage>
        <taxon>Bacteria</taxon>
        <taxon>Bacillati</taxon>
        <taxon>Bacillota</taxon>
        <taxon>Bacilli</taxon>
        <taxon>Bacillales</taxon>
        <taxon>Paenibacillaceae</taxon>
        <taxon>Paenibacillus</taxon>
    </lineage>
</organism>
<dbReference type="InterPro" id="IPR008965">
    <property type="entry name" value="CBM2/CBM3_carb-bd_dom_sf"/>
</dbReference>
<gene>
    <name evidence="3" type="ORF">J2Z65_004584</name>
</gene>
<dbReference type="Gene3D" id="2.60.40.1080">
    <property type="match status" value="1"/>
</dbReference>
<protein>
    <recommendedName>
        <fullName evidence="2">F5/8 type C domain-containing protein</fullName>
    </recommendedName>
</protein>
<dbReference type="SUPFAM" id="SSF63446">
    <property type="entry name" value="Type I dockerin domain"/>
    <property type="match status" value="1"/>
</dbReference>
<dbReference type="InterPro" id="IPR008979">
    <property type="entry name" value="Galactose-bd-like_sf"/>
</dbReference>
<dbReference type="SUPFAM" id="SSF49373">
    <property type="entry name" value="Invasin/intimin cell-adhesion fragments"/>
    <property type="match status" value="1"/>
</dbReference>
<dbReference type="InterPro" id="IPR017853">
    <property type="entry name" value="GH"/>
</dbReference>
<comment type="caution">
    <text evidence="3">The sequence shown here is derived from an EMBL/GenBank/DDBJ whole genome shotgun (WGS) entry which is preliminary data.</text>
</comment>
<sequence length="1839" mass="199570">MLKKCKKITSVALTTAMIVTSMFAFPNNKVEAQQVAGNAPFINSWLVSGPFDSPVVDQIYDTAEAAGSGSGAATIAPKIGDPLSFNNESHKWEYFDDRIYNRNYDDFQDLYGYFKVKKGVDTRNKYVYANTYVYSPVQQQAYFNVGASGSYRLYVNDKRVTAPTTPVEVQKDLTKQAIELKQGWNKLMIQIKHTYTEDVNANNVPIGKDQNVAYLGFYGRVADQSGNKINGLIQSVGGEADTLKIVTQGLSTEDAIATPLPAGSMPVGYKEWPYVWNKSKSGNQYGVAASAFQFMASGGAPDYVWSIVEGKLPGGLELNADGTIATGLVNGNIDLNSSKGIISINTAPGDYTFTVQVTDRNGQTAQKQMTITVKDRPNKWFEEGRVSALTHAFPSYSNFVDPNFSADLWAERAKRQGHSLVSVESLQQLYTWPSKFADPKHPRHVNLPKDENGKLFDTIKPFEQAVKRHGMKFGLYYATEGGGIQHNSTDVFMQNVEDLILRYDPAYLYFDGPQAMKSANYDVMYSIIRDYSDEIIVDSNAWGEEYGDPDLRTAEASGIYANGSANHLVKRTPMEPWKMIRTKDGLSPYYGKRDDFRQVAKEMLSNAGRGYVDNNDQTPIDSRGPYWDSVLDIATRYPKAEQEFIDVREMMSAWFAPSGKPERHESTAGTMPYFLSGYGYEDDGKGNYEKFAYPNSTTGPQWGYATYRDNNIYLHILKGPDSKKGFDAIAGRSLTIGPIKDNVTSVTWLNENSPIPSFTQSGDSLTINLNDVQEDPVDTIIKIVTDSSARKYKLTNVKATGKQLSSSSLQINAEGYMTFPALQVKLSGLTFQSENSGIAVVSPNGIVTPVSNGTTNVTVSGTYEGVTKQDILKVTVRDGKIYVGDNMIGATLTLNGKEAYGEFSTLEGFNYQIEGRSSKGGPIGLVAADIQWHGGLVDLQNVDKNNPVKIKEIDTFTFKQDKIITPYVDQLTKGVVWADITLDGKKFTTNKVFMDLLPNQNLAKTAEVTASHGQDALPGLADGKAIDAIQYDQSKWSVAASEKAWIQYKLPAKTDIANLNINFNSLDQKYVNTPKTINIQTSDDGVQWKDVSTVNGPTGTAYFGFYNQYPINTQAQYVKLSFDGGSNGPTMDLLEVAINGMDKSNLFDRFEQEYKPVNEVTGKFDIKAFTGSGVPIDMKDAVISVTSENQGVITVGDSNLLTAVSKGVAKINIRATIGGRSIEKITYLLVDESGKIVAAPYLSKINLTLNKNTIELNNPIVATFNGLLSTGENADLSRAVVQYVFSDSRLEVVPGSNTIVIKGDLNKSFLATVKANVTLDGVTVETKQMTISALSGNIANTANVSVKSVRGNGDARYVGSKAVDGDKNTSWASSPSDNTKAPWIQLDFATPLTISKVNLIDRGHQVNQIGEGILEWEGGSKKVTNILWNGQPDNIVTFDTPIVTSWIKFTIDPDNKFPNVNGSEQGELGLSEFEVYTPNKEFVKTIVDYKSVAMDTNLGVIPSLPAQIEAVYNDGTTGLVDVAWALITADMVSHAGAFTVNGTVAGTSVQAKATYRVAGVAESTHLATLTGTQQVNPGQTFEVKMGMTGVTQSVYQQVYAQDLTLHYDPMKLQLDSVTSLKEGFQVIDQKEAVPGHVRIVAASVGATQPVLAQGDVLNFKFTVKSATQATNTTISVGNVVIAGAQGNELQVGGASREVQITIPSTPVDKSALNASITNAQTKYNAAVEGNGDGLYAIGSKAQLQSAIDTAKATANDSNATQQQVDSAKAALETAVQAFESRRITADVNGGGVSIGDLAIVAGAYGKQQGQTGWNEKADVNHDGKVDIEDLAIVAKAILK</sequence>
<dbReference type="EMBL" id="JAGGKV010000013">
    <property type="protein sequence ID" value="MBP1965347.1"/>
    <property type="molecule type" value="Genomic_DNA"/>
</dbReference>
<dbReference type="InterPro" id="IPR036439">
    <property type="entry name" value="Dockerin_dom_sf"/>
</dbReference>
<dbReference type="Proteomes" id="UP001519344">
    <property type="component" value="Unassembled WGS sequence"/>
</dbReference>
<dbReference type="Gene3D" id="1.20.1270.90">
    <property type="entry name" value="AF1782-like"/>
    <property type="match status" value="1"/>
</dbReference>
<dbReference type="Pfam" id="PF00754">
    <property type="entry name" value="F5_F8_type_C"/>
    <property type="match status" value="1"/>
</dbReference>
<reference evidence="3 4" key="1">
    <citation type="submission" date="2021-03" db="EMBL/GenBank/DDBJ databases">
        <title>Genomic Encyclopedia of Type Strains, Phase IV (KMG-IV): sequencing the most valuable type-strain genomes for metagenomic binning, comparative biology and taxonomic classification.</title>
        <authorList>
            <person name="Goeker M."/>
        </authorList>
    </citation>
    <scope>NUCLEOTIDE SEQUENCE [LARGE SCALE GENOMIC DNA]</scope>
    <source>
        <strain evidence="3 4">DSM 24950</strain>
    </source>
</reference>
<dbReference type="Pfam" id="PF05345">
    <property type="entry name" value="He_PIG"/>
    <property type="match status" value="1"/>
</dbReference>
<feature type="domain" description="F5/8 type C" evidence="2">
    <location>
        <begin position="989"/>
        <end position="1141"/>
    </location>
</feature>
<dbReference type="Gene3D" id="2.60.40.10">
    <property type="entry name" value="Immunoglobulins"/>
    <property type="match status" value="1"/>
</dbReference>
<dbReference type="Gene3D" id="3.20.20.80">
    <property type="entry name" value="Glycosidases"/>
    <property type="match status" value="1"/>
</dbReference>
<evidence type="ECO:0000259" key="2">
    <source>
        <dbReference type="PROSITE" id="PS50022"/>
    </source>
</evidence>
<dbReference type="Pfam" id="PF07532">
    <property type="entry name" value="Big_4"/>
    <property type="match status" value="1"/>
</dbReference>
<dbReference type="CDD" id="cd14254">
    <property type="entry name" value="Dockerin_II"/>
    <property type="match status" value="1"/>
</dbReference>
<dbReference type="Gene3D" id="2.60.120.260">
    <property type="entry name" value="Galactose-binding domain-like"/>
    <property type="match status" value="2"/>
</dbReference>
<dbReference type="Pfam" id="PF00404">
    <property type="entry name" value="Dockerin_1"/>
    <property type="match status" value="1"/>
</dbReference>
<dbReference type="Gene3D" id="1.10.1330.10">
    <property type="entry name" value="Dockerin domain"/>
    <property type="match status" value="1"/>
</dbReference>
<keyword evidence="1" id="KW-0732">Signal</keyword>
<dbReference type="InterPro" id="IPR011081">
    <property type="entry name" value="Big_4"/>
</dbReference>
<name>A0ABS4I331_9BACL</name>
<dbReference type="PROSITE" id="PS00018">
    <property type="entry name" value="EF_HAND_1"/>
    <property type="match status" value="1"/>
</dbReference>
<dbReference type="CDD" id="cd08547">
    <property type="entry name" value="Type_II_cohesin"/>
    <property type="match status" value="1"/>
</dbReference>
<dbReference type="Pfam" id="PF24135">
    <property type="entry name" value="DUF7402"/>
    <property type="match status" value="1"/>
</dbReference>
<keyword evidence="4" id="KW-1185">Reference proteome</keyword>
<evidence type="ECO:0000313" key="3">
    <source>
        <dbReference type="EMBL" id="MBP1965347.1"/>
    </source>
</evidence>
<dbReference type="InterPro" id="IPR002102">
    <property type="entry name" value="Cohesin_dom"/>
</dbReference>
<dbReference type="SUPFAM" id="SSF49785">
    <property type="entry name" value="Galactose-binding domain-like"/>
    <property type="match status" value="2"/>
</dbReference>
<dbReference type="InterPro" id="IPR013783">
    <property type="entry name" value="Ig-like_fold"/>
</dbReference>
<dbReference type="InterPro" id="IPR000421">
    <property type="entry name" value="FA58C"/>
</dbReference>